<evidence type="ECO:0000313" key="2">
    <source>
        <dbReference type="EMBL" id="MEJ8810395.1"/>
    </source>
</evidence>
<name>A0ABU8VBI5_9BURK</name>
<organism evidence="2 3">
    <name type="scientific">Variovorax ureilyticus</name>
    <dbReference type="NCBI Taxonomy" id="1836198"/>
    <lineage>
        <taxon>Bacteria</taxon>
        <taxon>Pseudomonadati</taxon>
        <taxon>Pseudomonadota</taxon>
        <taxon>Betaproteobacteria</taxon>
        <taxon>Burkholderiales</taxon>
        <taxon>Comamonadaceae</taxon>
        <taxon>Variovorax</taxon>
    </lineage>
</organism>
<dbReference type="Pfam" id="PF09722">
    <property type="entry name" value="Xre_MbcA_ParS_C"/>
    <property type="match status" value="1"/>
</dbReference>
<reference evidence="2 3" key="1">
    <citation type="submission" date="2024-03" db="EMBL/GenBank/DDBJ databases">
        <title>Novel species of the genus Variovorax.</title>
        <authorList>
            <person name="Liu Q."/>
            <person name="Xin Y.-H."/>
        </authorList>
    </citation>
    <scope>NUCLEOTIDE SEQUENCE [LARGE SCALE GENOMIC DNA]</scope>
    <source>
        <strain evidence="2 3">KACC 18899</strain>
    </source>
</reference>
<evidence type="ECO:0000259" key="1">
    <source>
        <dbReference type="Pfam" id="PF09722"/>
    </source>
</evidence>
<dbReference type="RefSeq" id="WP_340355719.1">
    <property type="nucleotide sequence ID" value="NZ_JBBKZU010000002.1"/>
</dbReference>
<sequence>MTAARRPLKKAPAAAVRYPQPVKTATLAVAAEDAAAHGQAARFQRVFESAYGTEPQRQLWVSFPDKEAAAHASLLFDRGQAAELASHPVQARVIDEWFAASGLERRKDLQIALNLTPSMLSRKGGGDKDLDASVTERMLRHSDLLVRAAEVFGDDGPAWMTKPHPLLDGKTPLEFASNEFGAERVREILSAIEYGGVV</sequence>
<keyword evidence="3" id="KW-1185">Reference proteome</keyword>
<comment type="caution">
    <text evidence="2">The sequence shown here is derived from an EMBL/GenBank/DDBJ whole genome shotgun (WGS) entry which is preliminary data.</text>
</comment>
<dbReference type="EMBL" id="JBBKZU010000002">
    <property type="protein sequence ID" value="MEJ8810395.1"/>
    <property type="molecule type" value="Genomic_DNA"/>
</dbReference>
<accession>A0ABU8VBI5</accession>
<evidence type="ECO:0000313" key="3">
    <source>
        <dbReference type="Proteomes" id="UP001365846"/>
    </source>
</evidence>
<gene>
    <name evidence="2" type="ORF">WKW77_04900</name>
</gene>
<proteinExistence type="predicted"/>
<protein>
    <submittedName>
        <fullName evidence="2">Antitoxin Xre/MbcA/ParS toxin-binding domain-containing protein</fullName>
    </submittedName>
</protein>
<dbReference type="InterPro" id="IPR024467">
    <property type="entry name" value="Xre/MbcA/ParS-like_toxin-bd"/>
</dbReference>
<dbReference type="Proteomes" id="UP001365846">
    <property type="component" value="Unassembled WGS sequence"/>
</dbReference>
<feature type="domain" description="Antitoxin Xre/MbcA/ParS-like toxin-binding" evidence="1">
    <location>
        <begin position="148"/>
        <end position="195"/>
    </location>
</feature>